<dbReference type="InterPro" id="IPR019270">
    <property type="entry name" value="DUF2283"/>
</dbReference>
<accession>A0A1E3X6P5</accession>
<evidence type="ECO:0008006" key="3">
    <source>
        <dbReference type="Google" id="ProtNLM"/>
    </source>
</evidence>
<organism evidence="1 2">
    <name type="scientific">Candidatus Scalindua rubra</name>
    <dbReference type="NCBI Taxonomy" id="1872076"/>
    <lineage>
        <taxon>Bacteria</taxon>
        <taxon>Pseudomonadati</taxon>
        <taxon>Planctomycetota</taxon>
        <taxon>Candidatus Brocadiia</taxon>
        <taxon>Candidatus Brocadiales</taxon>
        <taxon>Candidatus Scalinduaceae</taxon>
        <taxon>Candidatus Scalindua</taxon>
    </lineage>
</organism>
<dbReference type="EMBL" id="MAYW01000126">
    <property type="protein sequence ID" value="ODS31326.1"/>
    <property type="molecule type" value="Genomic_DNA"/>
</dbReference>
<evidence type="ECO:0000313" key="1">
    <source>
        <dbReference type="EMBL" id="ODS31326.1"/>
    </source>
</evidence>
<dbReference type="AlphaFoldDB" id="A0A1E3X6P5"/>
<dbReference type="Pfam" id="PF10049">
    <property type="entry name" value="DUF2283"/>
    <property type="match status" value="1"/>
</dbReference>
<sequence length="67" mass="7393">MNTTLKETFSIYILESQRKKSAETVTIKPGVHADFDKDGKLIGIEVIDASEIIGKKIEFTIPEVGVV</sequence>
<dbReference type="Proteomes" id="UP000094056">
    <property type="component" value="Unassembled WGS sequence"/>
</dbReference>
<proteinExistence type="predicted"/>
<comment type="caution">
    <text evidence="1">The sequence shown here is derived from an EMBL/GenBank/DDBJ whole genome shotgun (WGS) entry which is preliminary data.</text>
</comment>
<reference evidence="1 2" key="1">
    <citation type="submission" date="2016-07" db="EMBL/GenBank/DDBJ databases">
        <title>Draft genome of Scalindua rubra, obtained from a brine-seawater interface in the Red Sea, sheds light on salt adaptation in anammox bacteria.</title>
        <authorList>
            <person name="Speth D.R."/>
            <person name="Lagkouvardos I."/>
            <person name="Wang Y."/>
            <person name="Qian P.-Y."/>
            <person name="Dutilh B.E."/>
            <person name="Jetten M.S."/>
        </authorList>
    </citation>
    <scope>NUCLEOTIDE SEQUENCE [LARGE SCALE GENOMIC DNA]</scope>
    <source>
        <strain evidence="1">BSI-1</strain>
    </source>
</reference>
<protein>
    <recommendedName>
        <fullName evidence="3">DUF2283 domain-containing protein</fullName>
    </recommendedName>
</protein>
<name>A0A1E3X6P5_9BACT</name>
<gene>
    <name evidence="1" type="ORF">SCARUB_03555</name>
</gene>
<evidence type="ECO:0000313" key="2">
    <source>
        <dbReference type="Proteomes" id="UP000094056"/>
    </source>
</evidence>